<evidence type="ECO:0000256" key="6">
    <source>
        <dbReference type="RuleBase" id="RU003983"/>
    </source>
</evidence>
<keyword evidence="3 6" id="KW-0378">Hydrolase</keyword>
<protein>
    <submittedName>
        <fullName evidence="9">Metallopeptidase Oma1</fullName>
    </submittedName>
</protein>
<keyword evidence="5 6" id="KW-0482">Metalloprotease</keyword>
<evidence type="ECO:0000259" key="8">
    <source>
        <dbReference type="Pfam" id="PF01435"/>
    </source>
</evidence>
<dbReference type="InterPro" id="IPR051156">
    <property type="entry name" value="Mito/Outer_Membr_Metalloprot"/>
</dbReference>
<evidence type="ECO:0000256" key="3">
    <source>
        <dbReference type="ARBA" id="ARBA00022801"/>
    </source>
</evidence>
<dbReference type="InterPro" id="IPR001915">
    <property type="entry name" value="Peptidase_M48"/>
</dbReference>
<evidence type="ECO:0000313" key="9">
    <source>
        <dbReference type="EMBL" id="CBJ29012.1"/>
    </source>
</evidence>
<dbReference type="GO" id="GO:0004222">
    <property type="term" value="F:metalloendopeptidase activity"/>
    <property type="evidence" value="ECO:0007669"/>
    <property type="project" value="InterPro"/>
</dbReference>
<dbReference type="InParanoid" id="D7FJA6"/>
<sequence length="354" mass="39464">MIKVISLGNRVARAPATRRVFSEKCSAHGTRTPLRPQACRQQQQQQWALRSLTREFSSRGRGRASRQHRWQERQQQRVRKANKGTAGACGAAVLAGVVIWQVNQDEAPYTHRKRFMIISRDGEFLKGISKSNWASVKEECGPNILPSTHQATQTVERIGKRIAQASGLKGCTWEFIVVRDDSMNAFVLPGGKVVVFTGLLEVTPNEDALASVLGHEVGHVVANHAGEKLSKSFLKEGLLLLLFAVTGFEYFDVARSIGGLVFDLPNSREMELEADFIGLQLMSKACFDPHEMPETFGRMEATTKEKGISKGPAYLSTHPADAERIAKQKEWMDSAIQTRQQSGCRELQEWRAMS</sequence>
<feature type="region of interest" description="Disordered" evidence="7">
    <location>
        <begin position="55"/>
        <end position="82"/>
    </location>
</feature>
<dbReference type="STRING" id="2880.D7FJA6"/>
<evidence type="ECO:0000313" key="10">
    <source>
        <dbReference type="Proteomes" id="UP000002630"/>
    </source>
</evidence>
<dbReference type="OrthoDB" id="7464992at2759"/>
<gene>
    <name evidence="9" type="primary">Oma1</name>
    <name evidence="9" type="ORF">Esi_0130_0047</name>
</gene>
<reference evidence="9 10" key="1">
    <citation type="journal article" date="2010" name="Nature">
        <title>The Ectocarpus genome and the independent evolution of multicellularity in brown algae.</title>
        <authorList>
            <person name="Cock J.M."/>
            <person name="Sterck L."/>
            <person name="Rouze P."/>
            <person name="Scornet D."/>
            <person name="Allen A.E."/>
            <person name="Amoutzias G."/>
            <person name="Anthouard V."/>
            <person name="Artiguenave F."/>
            <person name="Aury J.M."/>
            <person name="Badger J.H."/>
            <person name="Beszteri B."/>
            <person name="Billiau K."/>
            <person name="Bonnet E."/>
            <person name="Bothwell J.H."/>
            <person name="Bowler C."/>
            <person name="Boyen C."/>
            <person name="Brownlee C."/>
            <person name="Carrano C.J."/>
            <person name="Charrier B."/>
            <person name="Cho G.Y."/>
            <person name="Coelho S.M."/>
            <person name="Collen J."/>
            <person name="Corre E."/>
            <person name="Da Silva C."/>
            <person name="Delage L."/>
            <person name="Delaroque N."/>
            <person name="Dittami S.M."/>
            <person name="Doulbeau S."/>
            <person name="Elias M."/>
            <person name="Farnham G."/>
            <person name="Gachon C.M."/>
            <person name="Gschloessl B."/>
            <person name="Heesch S."/>
            <person name="Jabbari K."/>
            <person name="Jubin C."/>
            <person name="Kawai H."/>
            <person name="Kimura K."/>
            <person name="Kloareg B."/>
            <person name="Kupper F.C."/>
            <person name="Lang D."/>
            <person name="Le Bail A."/>
            <person name="Leblanc C."/>
            <person name="Lerouge P."/>
            <person name="Lohr M."/>
            <person name="Lopez P.J."/>
            <person name="Martens C."/>
            <person name="Maumus F."/>
            <person name="Michel G."/>
            <person name="Miranda-Saavedra D."/>
            <person name="Morales J."/>
            <person name="Moreau H."/>
            <person name="Motomura T."/>
            <person name="Nagasato C."/>
            <person name="Napoli C.A."/>
            <person name="Nelson D.R."/>
            <person name="Nyvall-Collen P."/>
            <person name="Peters A.F."/>
            <person name="Pommier C."/>
            <person name="Potin P."/>
            <person name="Poulain J."/>
            <person name="Quesneville H."/>
            <person name="Read B."/>
            <person name="Rensing S.A."/>
            <person name="Ritter A."/>
            <person name="Rousvoal S."/>
            <person name="Samanta M."/>
            <person name="Samson G."/>
            <person name="Schroeder D.C."/>
            <person name="Segurens B."/>
            <person name="Strittmatter M."/>
            <person name="Tonon T."/>
            <person name="Tregear J.W."/>
            <person name="Valentin K."/>
            <person name="von Dassow P."/>
            <person name="Yamagishi T."/>
            <person name="Van de Peer Y."/>
            <person name="Wincker P."/>
        </authorList>
    </citation>
    <scope>NUCLEOTIDE SEQUENCE [LARGE SCALE GENOMIC DNA]</scope>
    <source>
        <strain evidence="10">Ec32 / CCAP1310/4</strain>
    </source>
</reference>
<evidence type="ECO:0000256" key="7">
    <source>
        <dbReference type="SAM" id="MobiDB-lite"/>
    </source>
</evidence>
<feature type="domain" description="Peptidase M48" evidence="8">
    <location>
        <begin position="151"/>
        <end position="331"/>
    </location>
</feature>
<keyword evidence="1 6" id="KW-0645">Protease</keyword>
<dbReference type="GO" id="GO:0051603">
    <property type="term" value="P:proteolysis involved in protein catabolic process"/>
    <property type="evidence" value="ECO:0007669"/>
    <property type="project" value="TreeGrafter"/>
</dbReference>
<dbReference type="PANTHER" id="PTHR22726">
    <property type="entry name" value="METALLOENDOPEPTIDASE OMA1"/>
    <property type="match status" value="1"/>
</dbReference>
<dbReference type="AlphaFoldDB" id="D7FJA6"/>
<accession>D7FJA6</accession>
<evidence type="ECO:0000256" key="4">
    <source>
        <dbReference type="ARBA" id="ARBA00022833"/>
    </source>
</evidence>
<comment type="cofactor">
    <cofactor evidence="6">
        <name>Zn(2+)</name>
        <dbReference type="ChEBI" id="CHEBI:29105"/>
    </cofactor>
    <text evidence="6">Binds 1 zinc ion per subunit.</text>
</comment>
<dbReference type="Gene3D" id="3.30.2010.10">
    <property type="entry name" value="Metalloproteases ('zincins'), catalytic domain"/>
    <property type="match status" value="1"/>
</dbReference>
<dbReference type="PANTHER" id="PTHR22726:SF1">
    <property type="entry name" value="METALLOENDOPEPTIDASE OMA1, MITOCHONDRIAL"/>
    <property type="match status" value="1"/>
</dbReference>
<proteinExistence type="inferred from homology"/>
<evidence type="ECO:0000256" key="1">
    <source>
        <dbReference type="ARBA" id="ARBA00022670"/>
    </source>
</evidence>
<dbReference type="Pfam" id="PF01435">
    <property type="entry name" value="Peptidase_M48"/>
    <property type="match status" value="1"/>
</dbReference>
<dbReference type="GO" id="GO:0046872">
    <property type="term" value="F:metal ion binding"/>
    <property type="evidence" value="ECO:0007669"/>
    <property type="project" value="UniProtKB-KW"/>
</dbReference>
<dbReference type="GO" id="GO:0016020">
    <property type="term" value="C:membrane"/>
    <property type="evidence" value="ECO:0007669"/>
    <property type="project" value="TreeGrafter"/>
</dbReference>
<dbReference type="Proteomes" id="UP000002630">
    <property type="component" value="Linkage Group LG26"/>
</dbReference>
<name>D7FJA6_ECTSI</name>
<dbReference type="EMBL" id="FN647939">
    <property type="protein sequence ID" value="CBJ29012.1"/>
    <property type="molecule type" value="Genomic_DNA"/>
</dbReference>
<dbReference type="OMA" id="ACFDFRY"/>
<evidence type="ECO:0000256" key="2">
    <source>
        <dbReference type="ARBA" id="ARBA00022723"/>
    </source>
</evidence>
<organism evidence="9 10">
    <name type="scientific">Ectocarpus siliculosus</name>
    <name type="common">Brown alga</name>
    <name type="synonym">Conferva siliculosa</name>
    <dbReference type="NCBI Taxonomy" id="2880"/>
    <lineage>
        <taxon>Eukaryota</taxon>
        <taxon>Sar</taxon>
        <taxon>Stramenopiles</taxon>
        <taxon>Ochrophyta</taxon>
        <taxon>PX clade</taxon>
        <taxon>Phaeophyceae</taxon>
        <taxon>Ectocarpales</taxon>
        <taxon>Ectocarpaceae</taxon>
        <taxon>Ectocarpus</taxon>
    </lineage>
</organism>
<evidence type="ECO:0000256" key="5">
    <source>
        <dbReference type="ARBA" id="ARBA00023049"/>
    </source>
</evidence>
<comment type="similarity">
    <text evidence="6">Belongs to the peptidase M48 family.</text>
</comment>
<keyword evidence="10" id="KW-1185">Reference proteome</keyword>
<dbReference type="CDD" id="cd07331">
    <property type="entry name" value="M48C_Oma1_like"/>
    <property type="match status" value="1"/>
</dbReference>
<dbReference type="eggNOG" id="KOG2661">
    <property type="taxonomic scope" value="Eukaryota"/>
</dbReference>
<keyword evidence="4 6" id="KW-0862">Zinc</keyword>
<keyword evidence="2" id="KW-0479">Metal-binding</keyword>
<dbReference type="EMBL" id="FN649751">
    <property type="protein sequence ID" value="CBJ29012.1"/>
    <property type="molecule type" value="Genomic_DNA"/>
</dbReference>